<accession>A0A1R0GYI8</accession>
<dbReference type="AlphaFoldDB" id="A0A1R0GYI8"/>
<reference evidence="1 2" key="1">
    <citation type="journal article" date="2016" name="Mol. Biol. Evol.">
        <title>Genome-Wide Survey of Gut Fungi (Harpellales) Reveals the First Horizontally Transferred Ubiquitin Gene from a Mosquito Host.</title>
        <authorList>
            <person name="Wang Y."/>
            <person name="White M.M."/>
            <person name="Kvist S."/>
            <person name="Moncalvo J.M."/>
        </authorList>
    </citation>
    <scope>NUCLEOTIDE SEQUENCE [LARGE SCALE GENOMIC DNA]</scope>
    <source>
        <strain evidence="1 2">ALG-7-W6</strain>
    </source>
</reference>
<organism evidence="1 2">
    <name type="scientific">Smittium mucronatum</name>
    <dbReference type="NCBI Taxonomy" id="133383"/>
    <lineage>
        <taxon>Eukaryota</taxon>
        <taxon>Fungi</taxon>
        <taxon>Fungi incertae sedis</taxon>
        <taxon>Zoopagomycota</taxon>
        <taxon>Kickxellomycotina</taxon>
        <taxon>Harpellomycetes</taxon>
        <taxon>Harpellales</taxon>
        <taxon>Legeriomycetaceae</taxon>
        <taxon>Smittium</taxon>
    </lineage>
</organism>
<keyword evidence="2" id="KW-1185">Reference proteome</keyword>
<evidence type="ECO:0000313" key="2">
    <source>
        <dbReference type="Proteomes" id="UP000187455"/>
    </source>
</evidence>
<sequence>MYQYALRLYRSYIINGDLQDGPSYDIAKINTSLDLQLQALLLSIQALEVSNQNDQTILVRGSVNFQSEDDLIREGNKRKHSDSFSNFNHSLKNNISSEVTSIVYLKDIKSRYEIVLANKKILNLLKEKNTLACDRLIFVKNPYDVYEMLIDHGFVNYAINFSSKLDLDFKYVISKLVKLNKKNIPLAAAPYLENRFNSSAASNPDCSINEMNINYHNLQDALKFYEHNILESPSSKAKKSDLLLILVDEILNFFSETPKISNDLTRGRTSRIVETPSSLILPNWLVDKLFDGDAIGLIRCCYKHDAIFEGSEYLLRLIKREATNIQMNTEINKFTNIVYLPHNLINEIKFKLDDILKELESNLAKLDSDESAEENKQNFESDLKGSYKYYIDYVLGISKDIENSLTKYLNYVKRESNDLYSIQPKGINED</sequence>
<proteinExistence type="predicted"/>
<dbReference type="EMBL" id="LSSL01002045">
    <property type="protein sequence ID" value="OLY81963.1"/>
    <property type="molecule type" value="Genomic_DNA"/>
</dbReference>
<protein>
    <submittedName>
        <fullName evidence="1">Uncharacterized protein</fullName>
    </submittedName>
</protein>
<name>A0A1R0GYI8_9FUNG</name>
<evidence type="ECO:0000313" key="1">
    <source>
        <dbReference type="EMBL" id="OLY81963.1"/>
    </source>
</evidence>
<dbReference type="Proteomes" id="UP000187455">
    <property type="component" value="Unassembled WGS sequence"/>
</dbReference>
<comment type="caution">
    <text evidence="1">The sequence shown here is derived from an EMBL/GenBank/DDBJ whole genome shotgun (WGS) entry which is preliminary data.</text>
</comment>
<dbReference type="STRING" id="133383.A0A1R0GYI8"/>
<gene>
    <name evidence="1" type="ORF">AYI68_g3926</name>
</gene>